<accession>A0A1I7Z901</accession>
<dbReference type="Proteomes" id="UP000095287">
    <property type="component" value="Unplaced"/>
</dbReference>
<evidence type="ECO:0000256" key="1">
    <source>
        <dbReference type="SAM" id="MobiDB-lite"/>
    </source>
</evidence>
<reference evidence="3" key="1">
    <citation type="submission" date="2016-11" db="UniProtKB">
        <authorList>
            <consortium name="WormBaseParasite"/>
        </authorList>
    </citation>
    <scope>IDENTIFICATION</scope>
</reference>
<protein>
    <submittedName>
        <fullName evidence="3">Uncharacterized protein</fullName>
    </submittedName>
</protein>
<evidence type="ECO:0000313" key="3">
    <source>
        <dbReference type="WBParaSite" id="L893_g24026.t2"/>
    </source>
</evidence>
<proteinExistence type="predicted"/>
<keyword evidence="2" id="KW-1185">Reference proteome</keyword>
<sequence>MTTRASWFQEASPLQCWVHKHPSRKGPSAMKGLPSESPSRRFMGLRRCEGATSPPGRRAFPADFTSPGGDAPLKEEDRSMDKWTARTLRNVEDLDEGC</sequence>
<organism evidence="2 3">
    <name type="scientific">Steinernema glaseri</name>
    <dbReference type="NCBI Taxonomy" id="37863"/>
    <lineage>
        <taxon>Eukaryota</taxon>
        <taxon>Metazoa</taxon>
        <taxon>Ecdysozoa</taxon>
        <taxon>Nematoda</taxon>
        <taxon>Chromadorea</taxon>
        <taxon>Rhabditida</taxon>
        <taxon>Tylenchina</taxon>
        <taxon>Panagrolaimomorpha</taxon>
        <taxon>Strongyloidoidea</taxon>
        <taxon>Steinernematidae</taxon>
        <taxon>Steinernema</taxon>
    </lineage>
</organism>
<feature type="region of interest" description="Disordered" evidence="1">
    <location>
        <begin position="19"/>
        <end position="80"/>
    </location>
</feature>
<dbReference type="WBParaSite" id="L893_g24026.t2">
    <property type="protein sequence ID" value="L893_g24026.t2"/>
    <property type="gene ID" value="L893_g24026"/>
</dbReference>
<evidence type="ECO:0000313" key="2">
    <source>
        <dbReference type="Proteomes" id="UP000095287"/>
    </source>
</evidence>
<name>A0A1I7Z901_9BILA</name>
<dbReference type="AlphaFoldDB" id="A0A1I7Z901"/>